<dbReference type="InterPro" id="IPR002358">
    <property type="entry name" value="Ribosomal_uL6_CS"/>
</dbReference>
<evidence type="ECO:0000313" key="9">
    <source>
        <dbReference type="EMBL" id="RXG28104.1"/>
    </source>
</evidence>
<comment type="function">
    <text evidence="5 7">This protein binds to the 23S rRNA, and is important in its secondary structure. It is located near the subunit interface in the base of the L7/L12 stalk, and near the tRNA binding site of the peptidyltransferase center.</text>
</comment>
<dbReference type="EMBL" id="QOVN01000005">
    <property type="protein sequence ID" value="RXG28104.1"/>
    <property type="molecule type" value="Genomic_DNA"/>
</dbReference>
<dbReference type="FunFam" id="3.90.930.12:FF:000002">
    <property type="entry name" value="50S ribosomal protein L6"/>
    <property type="match status" value="1"/>
</dbReference>
<feature type="domain" description="Large ribosomal subunit protein uL6 alpha-beta" evidence="8">
    <location>
        <begin position="11"/>
        <end position="81"/>
    </location>
</feature>
<comment type="subunit">
    <text evidence="5">Part of the 50S ribosomal subunit.</text>
</comment>
<dbReference type="PIRSF" id="PIRSF002162">
    <property type="entry name" value="Ribosomal_L6"/>
    <property type="match status" value="1"/>
</dbReference>
<feature type="domain" description="Large ribosomal subunit protein uL6 alpha-beta" evidence="8">
    <location>
        <begin position="89"/>
        <end position="166"/>
    </location>
</feature>
<gene>
    <name evidence="5" type="primary">rplF</name>
    <name evidence="9" type="ORF">DSM01_2611</name>
    <name evidence="10" type="ORF">SAMN04487999_2834</name>
</gene>
<evidence type="ECO:0000256" key="6">
    <source>
        <dbReference type="RuleBase" id="RU003869"/>
    </source>
</evidence>
<accession>A0A1M5ZA93</accession>
<dbReference type="GO" id="GO:0002181">
    <property type="term" value="P:cytoplasmic translation"/>
    <property type="evidence" value="ECO:0007669"/>
    <property type="project" value="TreeGrafter"/>
</dbReference>
<evidence type="ECO:0000259" key="8">
    <source>
        <dbReference type="Pfam" id="PF00347"/>
    </source>
</evidence>
<keyword evidence="12" id="KW-1185">Reference proteome</keyword>
<dbReference type="SUPFAM" id="SSF56053">
    <property type="entry name" value="Ribosomal protein L6"/>
    <property type="match status" value="2"/>
</dbReference>
<evidence type="ECO:0000256" key="2">
    <source>
        <dbReference type="ARBA" id="ARBA00022884"/>
    </source>
</evidence>
<dbReference type="PANTHER" id="PTHR11655:SF14">
    <property type="entry name" value="LARGE RIBOSOMAL SUBUNIT PROTEIN UL6M"/>
    <property type="match status" value="1"/>
</dbReference>
<evidence type="ECO:0000256" key="5">
    <source>
        <dbReference type="HAMAP-Rule" id="MF_01365"/>
    </source>
</evidence>
<keyword evidence="4 5" id="KW-0687">Ribonucleoprotein</keyword>
<reference evidence="10" key="1">
    <citation type="submission" date="2016-11" db="EMBL/GenBank/DDBJ databases">
        <authorList>
            <person name="Jaros S."/>
            <person name="Januszkiewicz K."/>
            <person name="Wedrychowicz H."/>
        </authorList>
    </citation>
    <scope>NUCLEOTIDE SEQUENCE [LARGE SCALE GENOMIC DNA]</scope>
    <source>
        <strain evidence="10">DSM 19859</strain>
    </source>
</reference>
<keyword evidence="1 5" id="KW-0699">rRNA-binding</keyword>
<keyword evidence="3 5" id="KW-0689">Ribosomal protein</keyword>
<evidence type="ECO:0000313" key="11">
    <source>
        <dbReference type="Proteomes" id="UP000184240"/>
    </source>
</evidence>
<dbReference type="GO" id="GO:0003735">
    <property type="term" value="F:structural constituent of ribosome"/>
    <property type="evidence" value="ECO:0007669"/>
    <property type="project" value="UniProtKB-UniRule"/>
</dbReference>
<dbReference type="InterPro" id="IPR000702">
    <property type="entry name" value="Ribosomal_uL6-like"/>
</dbReference>
<name>A0A1M5ZA93_9FLAO</name>
<evidence type="ECO:0000313" key="12">
    <source>
        <dbReference type="Proteomes" id="UP000290037"/>
    </source>
</evidence>
<dbReference type="InterPro" id="IPR036789">
    <property type="entry name" value="Ribosomal_uL6-like_a/b-dom_sf"/>
</dbReference>
<protein>
    <recommendedName>
        <fullName evidence="5">Large ribosomal subunit protein uL6</fullName>
    </recommendedName>
</protein>
<dbReference type="NCBIfam" id="TIGR03654">
    <property type="entry name" value="L6_bact"/>
    <property type="match status" value="1"/>
</dbReference>
<dbReference type="RefSeq" id="WP_072984079.1">
    <property type="nucleotide sequence ID" value="NZ_CAXPJH010000010.1"/>
</dbReference>
<dbReference type="Pfam" id="PF00347">
    <property type="entry name" value="Ribosomal_L6"/>
    <property type="match status" value="2"/>
</dbReference>
<dbReference type="OrthoDB" id="9805007at2"/>
<dbReference type="Proteomes" id="UP000184240">
    <property type="component" value="Unassembled WGS sequence"/>
</dbReference>
<dbReference type="GO" id="GO:0022625">
    <property type="term" value="C:cytosolic large ribosomal subunit"/>
    <property type="evidence" value="ECO:0007669"/>
    <property type="project" value="UniProtKB-UniRule"/>
</dbReference>
<dbReference type="PANTHER" id="PTHR11655">
    <property type="entry name" value="60S/50S RIBOSOMAL PROTEIN L6/L9"/>
    <property type="match status" value="1"/>
</dbReference>
<dbReference type="Proteomes" id="UP000290037">
    <property type="component" value="Unassembled WGS sequence"/>
</dbReference>
<dbReference type="AlphaFoldDB" id="A0A1M5ZA93"/>
<comment type="similarity">
    <text evidence="5 6">Belongs to the universal ribosomal protein uL6 family.</text>
</comment>
<reference evidence="11" key="2">
    <citation type="submission" date="2016-11" db="EMBL/GenBank/DDBJ databases">
        <authorList>
            <person name="Varghese N."/>
            <person name="Submissions S."/>
        </authorList>
    </citation>
    <scope>NUCLEOTIDE SEQUENCE [LARGE SCALE GENOMIC DNA]</scope>
    <source>
        <strain evidence="11">DSM 19859</strain>
    </source>
</reference>
<dbReference type="EMBL" id="FQXT01000005">
    <property type="protein sequence ID" value="SHI21137.1"/>
    <property type="molecule type" value="Genomic_DNA"/>
</dbReference>
<evidence type="ECO:0000256" key="3">
    <source>
        <dbReference type="ARBA" id="ARBA00022980"/>
    </source>
</evidence>
<sequence length="180" mass="19520">MSRIGKSPVTIPSGVTVEVAEGVITVKGKLGELKQEYSNIDIKVEEGVVVLERSSEKAEFKAKHGLYRALIANMIAGVSEGYTKSLELVGVGYRAANQGQKLDMALGFSHNIVMDIAPEVKVETITEKGKNPIVKLTSHDKQLVGQVAAKIRSFRKPEPYKGKGIKFVGEQIRRKAGKSA</sequence>
<dbReference type="Gene3D" id="3.90.930.12">
    <property type="entry name" value="Ribosomal protein L6, alpha-beta domain"/>
    <property type="match status" value="2"/>
</dbReference>
<evidence type="ECO:0000256" key="7">
    <source>
        <dbReference type="RuleBase" id="RU003870"/>
    </source>
</evidence>
<dbReference type="InterPro" id="IPR020040">
    <property type="entry name" value="Ribosomal_uL6_a/b-dom"/>
</dbReference>
<proteinExistence type="inferred from homology"/>
<dbReference type="HAMAP" id="MF_01365_B">
    <property type="entry name" value="Ribosomal_uL6_B"/>
    <property type="match status" value="1"/>
</dbReference>
<dbReference type="PRINTS" id="PR00059">
    <property type="entry name" value="RIBOSOMALL6"/>
</dbReference>
<dbReference type="InterPro" id="IPR019906">
    <property type="entry name" value="Ribosomal_uL6_bac-type"/>
</dbReference>
<dbReference type="PROSITE" id="PS00525">
    <property type="entry name" value="RIBOSOMAL_L6_1"/>
    <property type="match status" value="1"/>
</dbReference>
<dbReference type="GO" id="GO:0019843">
    <property type="term" value="F:rRNA binding"/>
    <property type="evidence" value="ECO:0007669"/>
    <property type="project" value="UniProtKB-UniRule"/>
</dbReference>
<evidence type="ECO:0000256" key="1">
    <source>
        <dbReference type="ARBA" id="ARBA00022730"/>
    </source>
</evidence>
<reference evidence="9 12" key="3">
    <citation type="submission" date="2018-07" db="EMBL/GenBank/DDBJ databases">
        <title>Leeuwenhoekiella genomics.</title>
        <authorList>
            <person name="Tahon G."/>
            <person name="Willems A."/>
        </authorList>
    </citation>
    <scope>NUCLEOTIDE SEQUENCE [LARGE SCALE GENOMIC DNA]</scope>
    <source>
        <strain evidence="9 12">LMG 24856</strain>
    </source>
</reference>
<organism evidence="10 11">
    <name type="scientific">Leeuwenhoekiella palythoae</name>
    <dbReference type="NCBI Taxonomy" id="573501"/>
    <lineage>
        <taxon>Bacteria</taxon>
        <taxon>Pseudomonadati</taxon>
        <taxon>Bacteroidota</taxon>
        <taxon>Flavobacteriia</taxon>
        <taxon>Flavobacteriales</taxon>
        <taxon>Flavobacteriaceae</taxon>
        <taxon>Leeuwenhoekiella</taxon>
    </lineage>
</organism>
<dbReference type="STRING" id="573501.SAMN04487999_2834"/>
<keyword evidence="2 5" id="KW-0694">RNA-binding</keyword>
<evidence type="ECO:0000313" key="10">
    <source>
        <dbReference type="EMBL" id="SHI21137.1"/>
    </source>
</evidence>
<evidence type="ECO:0000256" key="4">
    <source>
        <dbReference type="ARBA" id="ARBA00023274"/>
    </source>
</evidence>